<dbReference type="Pfam" id="PF01904">
    <property type="entry name" value="DUF72"/>
    <property type="match status" value="1"/>
</dbReference>
<proteinExistence type="predicted"/>
<sequence>MPVLVGTSGWQYPHWRGRFYPERLSASRWLEHYAQRFQAVEVNSAFYRLPEPSTCEDWAARTPEDFVMAVKMSRFLTHMRRLREPAEPVARFLDRVRHLGSKLGPVLLQLPPRMRADAGRLAAALDCFPRRVRVAVEPRDASWFTEEISALLSARDAALCIADSPWLKTPFHRTATWAYLRFHAGRAVPSPCYGGAALRAAAERLASTWGPGADAYVFFNNDGAGCAVRDAIVFARAAERAGLSATRVPPQREVRVG</sequence>
<reference evidence="1 2" key="1">
    <citation type="submission" date="2014-02" db="EMBL/GenBank/DDBJ databases">
        <title>The small core and large imbalanced accessory genome model reveals a collaborative survival strategy of Sorangium cellulosum strains in nature.</title>
        <authorList>
            <person name="Han K."/>
            <person name="Peng R."/>
            <person name="Blom J."/>
            <person name="Li Y.-Z."/>
        </authorList>
    </citation>
    <scope>NUCLEOTIDE SEQUENCE [LARGE SCALE GENOMIC DNA]</scope>
    <source>
        <strain evidence="1 2">So0157-25</strain>
    </source>
</reference>
<name>A0A150PAG8_SORCE</name>
<comment type="caution">
    <text evidence="1">The sequence shown here is derived from an EMBL/GenBank/DDBJ whole genome shotgun (WGS) entry which is preliminary data.</text>
</comment>
<protein>
    <submittedName>
        <fullName evidence="1">Histidine kinase</fullName>
    </submittedName>
</protein>
<dbReference type="GO" id="GO:0016301">
    <property type="term" value="F:kinase activity"/>
    <property type="evidence" value="ECO:0007669"/>
    <property type="project" value="UniProtKB-KW"/>
</dbReference>
<dbReference type="AlphaFoldDB" id="A0A150PAG8"/>
<dbReference type="Proteomes" id="UP000075420">
    <property type="component" value="Unassembled WGS sequence"/>
</dbReference>
<dbReference type="PANTHER" id="PTHR30348">
    <property type="entry name" value="UNCHARACTERIZED PROTEIN YECE"/>
    <property type="match status" value="1"/>
</dbReference>
<dbReference type="EMBL" id="JELY01002402">
    <property type="protein sequence ID" value="KYF52689.1"/>
    <property type="molecule type" value="Genomic_DNA"/>
</dbReference>
<gene>
    <name evidence="1" type="ORF">BE08_12215</name>
</gene>
<evidence type="ECO:0000313" key="1">
    <source>
        <dbReference type="EMBL" id="KYF52689.1"/>
    </source>
</evidence>
<keyword evidence="1" id="KW-0808">Transferase</keyword>
<dbReference type="PANTHER" id="PTHR30348:SF4">
    <property type="entry name" value="DUF72 DOMAIN-CONTAINING PROTEIN"/>
    <property type="match status" value="1"/>
</dbReference>
<keyword evidence="1" id="KW-0418">Kinase</keyword>
<dbReference type="Gene3D" id="3.20.20.410">
    <property type="entry name" value="Protein of unknown function UPF0759"/>
    <property type="match status" value="1"/>
</dbReference>
<evidence type="ECO:0000313" key="2">
    <source>
        <dbReference type="Proteomes" id="UP000075420"/>
    </source>
</evidence>
<dbReference type="InterPro" id="IPR036520">
    <property type="entry name" value="UPF0759_sf"/>
</dbReference>
<organism evidence="1 2">
    <name type="scientific">Sorangium cellulosum</name>
    <name type="common">Polyangium cellulosum</name>
    <dbReference type="NCBI Taxonomy" id="56"/>
    <lineage>
        <taxon>Bacteria</taxon>
        <taxon>Pseudomonadati</taxon>
        <taxon>Myxococcota</taxon>
        <taxon>Polyangia</taxon>
        <taxon>Polyangiales</taxon>
        <taxon>Polyangiaceae</taxon>
        <taxon>Sorangium</taxon>
    </lineage>
</organism>
<dbReference type="SUPFAM" id="SSF117396">
    <property type="entry name" value="TM1631-like"/>
    <property type="match status" value="1"/>
</dbReference>
<accession>A0A150PAG8</accession>
<dbReference type="InterPro" id="IPR002763">
    <property type="entry name" value="DUF72"/>
</dbReference>